<evidence type="ECO:0000313" key="3">
    <source>
        <dbReference type="Proteomes" id="UP001239213"/>
    </source>
</evidence>
<reference evidence="2" key="1">
    <citation type="submission" date="2016-11" db="EMBL/GenBank/DDBJ databases">
        <title>The genome sequence of Colletotrichum cuscutae.</title>
        <authorList>
            <person name="Baroncelli R."/>
        </authorList>
    </citation>
    <scope>NUCLEOTIDE SEQUENCE</scope>
    <source>
        <strain evidence="2">IMI 304802</strain>
    </source>
</reference>
<organism evidence="2 3">
    <name type="scientific">Colletotrichum cuscutae</name>
    <dbReference type="NCBI Taxonomy" id="1209917"/>
    <lineage>
        <taxon>Eukaryota</taxon>
        <taxon>Fungi</taxon>
        <taxon>Dikarya</taxon>
        <taxon>Ascomycota</taxon>
        <taxon>Pezizomycotina</taxon>
        <taxon>Sordariomycetes</taxon>
        <taxon>Hypocreomycetidae</taxon>
        <taxon>Glomerellales</taxon>
        <taxon>Glomerellaceae</taxon>
        <taxon>Colletotrichum</taxon>
        <taxon>Colletotrichum acutatum species complex</taxon>
    </lineage>
</organism>
<dbReference type="Proteomes" id="UP001239213">
    <property type="component" value="Unassembled WGS sequence"/>
</dbReference>
<accession>A0AAI9YCF9</accession>
<gene>
    <name evidence="2" type="ORF">CCUS01_13184</name>
</gene>
<evidence type="ECO:0000313" key="2">
    <source>
        <dbReference type="EMBL" id="KAK1497145.1"/>
    </source>
</evidence>
<feature type="signal peptide" evidence="1">
    <location>
        <begin position="1"/>
        <end position="18"/>
    </location>
</feature>
<proteinExistence type="predicted"/>
<comment type="caution">
    <text evidence="2">The sequence shown here is derived from an EMBL/GenBank/DDBJ whole genome shotgun (WGS) entry which is preliminary data.</text>
</comment>
<keyword evidence="3" id="KW-1185">Reference proteome</keyword>
<dbReference type="EMBL" id="MPDP01000010">
    <property type="protein sequence ID" value="KAK1497145.1"/>
    <property type="molecule type" value="Genomic_DNA"/>
</dbReference>
<name>A0AAI9YCF9_9PEZI</name>
<evidence type="ECO:0000256" key="1">
    <source>
        <dbReference type="SAM" id="SignalP"/>
    </source>
</evidence>
<feature type="chain" id="PRO_5042613340" description="Secreted protein" evidence="1">
    <location>
        <begin position="19"/>
        <end position="95"/>
    </location>
</feature>
<dbReference type="AlphaFoldDB" id="A0AAI9YCF9"/>
<sequence>MQHVVALVVAIAIAVAVTLTLDDRDTTLPTLRTLRQLHLPVVQPSTGRSWRSSRAVATQHTRGKSGVSRSHFTRLRRMEFGHCLGHKVSSHRFAC</sequence>
<keyword evidence="1" id="KW-0732">Signal</keyword>
<evidence type="ECO:0008006" key="4">
    <source>
        <dbReference type="Google" id="ProtNLM"/>
    </source>
</evidence>
<protein>
    <recommendedName>
        <fullName evidence="4">Secreted protein</fullName>
    </recommendedName>
</protein>